<proteinExistence type="predicted"/>
<feature type="region of interest" description="Disordered" evidence="1">
    <location>
        <begin position="38"/>
        <end position="69"/>
    </location>
</feature>
<sequence>MEPQSTMQERGGCRDPPSGPHRIPVAQLHPAIQLTQRNGSASVSPGCVGSSSRWGGGVGGKQGTRGLNYPPNQPLYQQQINVCQLSKQIGFATGKILQETVYPLLEQRAEVISEFLDYVCARVEGKGDPVSEGSSIFGWLGVRHDLRLSCLLLERVWRAMWPEGSKDSIRSQKAFGRP</sequence>
<reference evidence="2 3" key="1">
    <citation type="submission" date="2023-09" db="EMBL/GenBank/DDBJ databases">
        <authorList>
            <person name="Wang M."/>
        </authorList>
    </citation>
    <scope>NUCLEOTIDE SEQUENCE [LARGE SCALE GENOMIC DNA]</scope>
    <source>
        <strain evidence="2">GT-2023</strain>
        <tissue evidence="2">Liver</tissue>
    </source>
</reference>
<dbReference type="Proteomes" id="UP001558613">
    <property type="component" value="Unassembled WGS sequence"/>
</dbReference>
<protein>
    <submittedName>
        <fullName evidence="2">Uncharacterized protein</fullName>
    </submittedName>
</protein>
<comment type="caution">
    <text evidence="2">The sequence shown here is derived from an EMBL/GenBank/DDBJ whole genome shotgun (WGS) entry which is preliminary data.</text>
</comment>
<feature type="compositionally biased region" description="Gly residues" evidence="1">
    <location>
        <begin position="54"/>
        <end position="63"/>
    </location>
</feature>
<evidence type="ECO:0000313" key="3">
    <source>
        <dbReference type="Proteomes" id="UP001558613"/>
    </source>
</evidence>
<accession>A0ABR3NN77</accession>
<evidence type="ECO:0000256" key="1">
    <source>
        <dbReference type="SAM" id="MobiDB-lite"/>
    </source>
</evidence>
<feature type="region of interest" description="Disordered" evidence="1">
    <location>
        <begin position="1"/>
        <end position="24"/>
    </location>
</feature>
<dbReference type="EMBL" id="JAYMGO010000003">
    <property type="protein sequence ID" value="KAL1278138.1"/>
    <property type="molecule type" value="Genomic_DNA"/>
</dbReference>
<name>A0ABR3NN77_9TELE</name>
<keyword evidence="3" id="KW-1185">Reference proteome</keyword>
<gene>
    <name evidence="2" type="ORF">QQF64_024811</name>
</gene>
<evidence type="ECO:0000313" key="2">
    <source>
        <dbReference type="EMBL" id="KAL1278138.1"/>
    </source>
</evidence>
<organism evidence="2 3">
    <name type="scientific">Cirrhinus molitorella</name>
    <name type="common">mud carp</name>
    <dbReference type="NCBI Taxonomy" id="172907"/>
    <lineage>
        <taxon>Eukaryota</taxon>
        <taxon>Metazoa</taxon>
        <taxon>Chordata</taxon>
        <taxon>Craniata</taxon>
        <taxon>Vertebrata</taxon>
        <taxon>Euteleostomi</taxon>
        <taxon>Actinopterygii</taxon>
        <taxon>Neopterygii</taxon>
        <taxon>Teleostei</taxon>
        <taxon>Ostariophysi</taxon>
        <taxon>Cypriniformes</taxon>
        <taxon>Cyprinidae</taxon>
        <taxon>Labeoninae</taxon>
        <taxon>Labeonini</taxon>
        <taxon>Cirrhinus</taxon>
    </lineage>
</organism>